<keyword evidence="2" id="KW-1185">Reference proteome</keyword>
<dbReference type="RefSeq" id="WP_165700449.1">
    <property type="nucleotide sequence ID" value="NZ_CP036265.1"/>
</dbReference>
<proteinExistence type="predicted"/>
<dbReference type="EMBL" id="CP036265">
    <property type="protein sequence ID" value="QDT13968.1"/>
    <property type="molecule type" value="Genomic_DNA"/>
</dbReference>
<dbReference type="Proteomes" id="UP000318741">
    <property type="component" value="Chromosome"/>
</dbReference>
<sequence length="58" mass="6485">MWDRKPSMCDADVLYGVTMQQSGVSKRLTVRFEDVGDDGHFKATAESAEQPPELRRAA</sequence>
<accession>A0A517P3L9</accession>
<reference evidence="1 2" key="1">
    <citation type="submission" date="2019-02" db="EMBL/GenBank/DDBJ databases">
        <title>Deep-cultivation of Planctomycetes and their phenomic and genomic characterization uncovers novel biology.</title>
        <authorList>
            <person name="Wiegand S."/>
            <person name="Jogler M."/>
            <person name="Boedeker C."/>
            <person name="Pinto D."/>
            <person name="Vollmers J."/>
            <person name="Rivas-Marin E."/>
            <person name="Kohn T."/>
            <person name="Peeters S.H."/>
            <person name="Heuer A."/>
            <person name="Rast P."/>
            <person name="Oberbeckmann S."/>
            <person name="Bunk B."/>
            <person name="Jeske O."/>
            <person name="Meyerdierks A."/>
            <person name="Storesund J.E."/>
            <person name="Kallscheuer N."/>
            <person name="Luecker S."/>
            <person name="Lage O.M."/>
            <person name="Pohl T."/>
            <person name="Merkel B.J."/>
            <person name="Hornburger P."/>
            <person name="Mueller R.-W."/>
            <person name="Bruemmer F."/>
            <person name="Labrenz M."/>
            <person name="Spormann A.M."/>
            <person name="Op den Camp H."/>
            <person name="Overmann J."/>
            <person name="Amann R."/>
            <person name="Jetten M.S.M."/>
            <person name="Mascher T."/>
            <person name="Medema M.H."/>
            <person name="Devos D.P."/>
            <person name="Kaster A.-K."/>
            <person name="Ovreas L."/>
            <person name="Rohde M."/>
            <person name="Galperin M.Y."/>
            <person name="Jogler C."/>
        </authorList>
    </citation>
    <scope>NUCLEOTIDE SEQUENCE [LARGE SCALE GENOMIC DNA]</scope>
    <source>
        <strain evidence="1 2">CA12</strain>
    </source>
</reference>
<organism evidence="1 2">
    <name type="scientific">Alienimonas californiensis</name>
    <dbReference type="NCBI Taxonomy" id="2527989"/>
    <lineage>
        <taxon>Bacteria</taxon>
        <taxon>Pseudomonadati</taxon>
        <taxon>Planctomycetota</taxon>
        <taxon>Planctomycetia</taxon>
        <taxon>Planctomycetales</taxon>
        <taxon>Planctomycetaceae</taxon>
        <taxon>Alienimonas</taxon>
    </lineage>
</organism>
<name>A0A517P3L9_9PLAN</name>
<evidence type="ECO:0000313" key="2">
    <source>
        <dbReference type="Proteomes" id="UP000318741"/>
    </source>
</evidence>
<evidence type="ECO:0000313" key="1">
    <source>
        <dbReference type="EMBL" id="QDT13968.1"/>
    </source>
</evidence>
<dbReference type="AlphaFoldDB" id="A0A517P3L9"/>
<protein>
    <submittedName>
        <fullName evidence="1">Chromosome partition protein Smc</fullName>
    </submittedName>
</protein>
<gene>
    <name evidence="1" type="primary">smc_2</name>
    <name evidence="1" type="ORF">CA12_00360</name>
</gene>
<dbReference type="KEGG" id="acaf:CA12_00360"/>